<dbReference type="AlphaFoldDB" id="A0ABC9W3S4"/>
<keyword evidence="3" id="KW-1185">Reference proteome</keyword>
<evidence type="ECO:0000313" key="2">
    <source>
        <dbReference type="EMBL" id="GAB0179848.1"/>
    </source>
</evidence>
<organism evidence="2 3">
    <name type="scientific">Grus japonensis</name>
    <name type="common">Japanese crane</name>
    <name type="synonym">Red-crowned crane</name>
    <dbReference type="NCBI Taxonomy" id="30415"/>
    <lineage>
        <taxon>Eukaryota</taxon>
        <taxon>Metazoa</taxon>
        <taxon>Chordata</taxon>
        <taxon>Craniata</taxon>
        <taxon>Vertebrata</taxon>
        <taxon>Euteleostomi</taxon>
        <taxon>Archelosauria</taxon>
        <taxon>Archosauria</taxon>
        <taxon>Dinosauria</taxon>
        <taxon>Saurischia</taxon>
        <taxon>Theropoda</taxon>
        <taxon>Coelurosauria</taxon>
        <taxon>Aves</taxon>
        <taxon>Neognathae</taxon>
        <taxon>Neoaves</taxon>
        <taxon>Gruiformes</taxon>
        <taxon>Gruidae</taxon>
        <taxon>Grus</taxon>
    </lineage>
</organism>
<name>A0ABC9W3S4_GRUJA</name>
<evidence type="ECO:0000313" key="3">
    <source>
        <dbReference type="Proteomes" id="UP001623348"/>
    </source>
</evidence>
<dbReference type="Proteomes" id="UP001623348">
    <property type="component" value="Unassembled WGS sequence"/>
</dbReference>
<dbReference type="PRINTS" id="PR01345">
    <property type="entry name" value="CERVTRCPTASE"/>
</dbReference>
<reference evidence="2 3" key="1">
    <citation type="submission" date="2024-06" db="EMBL/GenBank/DDBJ databases">
        <title>The draft genome of Grus japonensis, version 3.</title>
        <authorList>
            <person name="Nabeshima K."/>
            <person name="Suzuki S."/>
            <person name="Onuma M."/>
        </authorList>
    </citation>
    <scope>NUCLEOTIDE SEQUENCE [LARGE SCALE GENOMIC DNA]</scope>
    <source>
        <strain evidence="2 3">451A</strain>
    </source>
</reference>
<evidence type="ECO:0000259" key="1">
    <source>
        <dbReference type="Pfam" id="PF00078"/>
    </source>
</evidence>
<accession>A0ABC9W3S4</accession>
<dbReference type="EMBL" id="BAAFJT010000001">
    <property type="protein sequence ID" value="GAB0179848.1"/>
    <property type="molecule type" value="Genomic_DNA"/>
</dbReference>
<dbReference type="InterPro" id="IPR000477">
    <property type="entry name" value="RT_dom"/>
</dbReference>
<comment type="caution">
    <text evidence="2">The sequence shown here is derived from an EMBL/GenBank/DDBJ whole genome shotgun (WGS) entry which is preliminary data.</text>
</comment>
<sequence length="400" mass="45018">MTAWEKTKKAKAQFELKMSSVVSDNKKGFFKYVNSKRRSKENIGPILVEDGHLTNRNEEKVEAFSAIFASVFNNTDRPWAAQFPESEDRECGNSGFPFVDAENHPSGQVVQLWDEQVHGALGEKLAQSVVANGATSGWQLITSSVPQGSILGPVMFNIFIDNLDAGVECTITSLLMIPNCEVLLTLSRDKADTLQRDLDRLEHWAMINGMKFNKLKCQILHLGQSNSGHKYKLGEEWLESSPAERDLGVLADSRLNMSQQCVRAAKRTNFILGCIKHSITSWSNKVIILLYSALVQPHLEFWAPHFKKDVKVLEWIQRRAIKLVKGLEEMSYEKELGTLSFSGLEKRRLKAKLITLYSFLRRASGEGGAELFSLVSSDRTHGNGSKLCQGRFRPDIRIIE</sequence>
<feature type="domain" description="Reverse transcriptase" evidence="1">
    <location>
        <begin position="132"/>
        <end position="225"/>
    </location>
</feature>
<dbReference type="PANTHER" id="PTHR33332">
    <property type="entry name" value="REVERSE TRANSCRIPTASE DOMAIN-CONTAINING PROTEIN"/>
    <property type="match status" value="1"/>
</dbReference>
<protein>
    <submittedName>
        <fullName evidence="2">Mitochondrial enolase superfamily member 1</fullName>
    </submittedName>
</protein>
<gene>
    <name evidence="2" type="ORF">GRJ2_000450100</name>
</gene>
<proteinExistence type="predicted"/>
<dbReference type="Pfam" id="PF00078">
    <property type="entry name" value="RVT_1"/>
    <property type="match status" value="1"/>
</dbReference>